<proteinExistence type="predicted"/>
<keyword evidence="1" id="KW-1133">Transmembrane helix</keyword>
<evidence type="ECO:0000313" key="2">
    <source>
        <dbReference type="EMBL" id="EHO51538.1"/>
    </source>
</evidence>
<organism evidence="2 3">
    <name type="scientific">Lentilactobacillus kisonensis F0435</name>
    <dbReference type="NCBI Taxonomy" id="797516"/>
    <lineage>
        <taxon>Bacteria</taxon>
        <taxon>Bacillati</taxon>
        <taxon>Bacillota</taxon>
        <taxon>Bacilli</taxon>
        <taxon>Lactobacillales</taxon>
        <taxon>Lactobacillaceae</taxon>
        <taxon>Lentilactobacillus</taxon>
    </lineage>
</organism>
<dbReference type="PATRIC" id="fig|797516.3.peg.1315"/>
<feature type="transmembrane region" description="Helical" evidence="1">
    <location>
        <begin position="12"/>
        <end position="39"/>
    </location>
</feature>
<evidence type="ECO:0000313" key="3">
    <source>
        <dbReference type="Proteomes" id="UP000005025"/>
    </source>
</evidence>
<accession>H1LFU6</accession>
<comment type="caution">
    <text evidence="2">The sequence shown here is derived from an EMBL/GenBank/DDBJ whole genome shotgun (WGS) entry which is preliminary data.</text>
</comment>
<evidence type="ECO:0000256" key="1">
    <source>
        <dbReference type="SAM" id="Phobius"/>
    </source>
</evidence>
<dbReference type="EMBL" id="AGRJ01000135">
    <property type="protein sequence ID" value="EHO51538.1"/>
    <property type="molecule type" value="Genomic_DNA"/>
</dbReference>
<protein>
    <submittedName>
        <fullName evidence="2">Uncharacterized protein</fullName>
    </submittedName>
</protein>
<dbReference type="STRING" id="797516.HMPREF9104_01472"/>
<dbReference type="Proteomes" id="UP000005025">
    <property type="component" value="Unassembled WGS sequence"/>
</dbReference>
<keyword evidence="1" id="KW-0472">Membrane</keyword>
<name>H1LFU6_9LACO</name>
<dbReference type="AlphaFoldDB" id="H1LFU6"/>
<keyword evidence="1" id="KW-0812">Transmembrane</keyword>
<reference evidence="2 3" key="1">
    <citation type="submission" date="2011-09" db="EMBL/GenBank/DDBJ databases">
        <authorList>
            <person name="Weinstock G."/>
            <person name="Sodergren E."/>
            <person name="Clifton S."/>
            <person name="Fulton L."/>
            <person name="Fulton B."/>
            <person name="Courtney L."/>
            <person name="Fronick C."/>
            <person name="Harrison M."/>
            <person name="Strong C."/>
            <person name="Farmer C."/>
            <person name="Delahaunty K."/>
            <person name="Markovic C."/>
            <person name="Hall O."/>
            <person name="Minx P."/>
            <person name="Tomlinson C."/>
            <person name="Mitreva M."/>
            <person name="Hou S."/>
            <person name="Chen J."/>
            <person name="Wollam A."/>
            <person name="Pepin K.H."/>
            <person name="Johnson M."/>
            <person name="Bhonagiri V."/>
            <person name="Zhang X."/>
            <person name="Suruliraj S."/>
            <person name="Warren W."/>
            <person name="Chinwalla A."/>
            <person name="Mardis E.R."/>
            <person name="Wilson R.K."/>
        </authorList>
    </citation>
    <scope>NUCLEOTIDE SEQUENCE [LARGE SCALE GENOMIC DNA]</scope>
    <source>
        <strain evidence="2 3">F0435</strain>
    </source>
</reference>
<dbReference type="HOGENOM" id="CLU_3137039_0_0_9"/>
<gene>
    <name evidence="2" type="ORF">HMPREF9104_01472</name>
</gene>
<sequence>MKGPAILSDLGSVIVTVSGLTTLILAVSSLLNAITKLIVAWQKLRKHKK</sequence>